<feature type="compositionally biased region" description="Low complexity" evidence="2">
    <location>
        <begin position="262"/>
        <end position="280"/>
    </location>
</feature>
<dbReference type="AlphaFoldDB" id="A0AAW1MSZ0"/>
<feature type="compositionally biased region" description="Basic and acidic residues" evidence="2">
    <location>
        <begin position="246"/>
        <end position="255"/>
    </location>
</feature>
<accession>A0AAW1MSZ0</accession>
<evidence type="ECO:0000256" key="2">
    <source>
        <dbReference type="SAM" id="MobiDB-lite"/>
    </source>
</evidence>
<organism evidence="3 4">
    <name type="scientific">Saponaria officinalis</name>
    <name type="common">Common soapwort</name>
    <name type="synonym">Lychnis saponaria</name>
    <dbReference type="NCBI Taxonomy" id="3572"/>
    <lineage>
        <taxon>Eukaryota</taxon>
        <taxon>Viridiplantae</taxon>
        <taxon>Streptophyta</taxon>
        <taxon>Embryophyta</taxon>
        <taxon>Tracheophyta</taxon>
        <taxon>Spermatophyta</taxon>
        <taxon>Magnoliopsida</taxon>
        <taxon>eudicotyledons</taxon>
        <taxon>Gunneridae</taxon>
        <taxon>Pentapetalae</taxon>
        <taxon>Caryophyllales</taxon>
        <taxon>Caryophyllaceae</taxon>
        <taxon>Caryophylleae</taxon>
        <taxon>Saponaria</taxon>
    </lineage>
</organism>
<feature type="region of interest" description="Disordered" evidence="2">
    <location>
        <begin position="1"/>
        <end position="24"/>
    </location>
</feature>
<keyword evidence="4" id="KW-1185">Reference proteome</keyword>
<proteinExistence type="predicted"/>
<comment type="caution">
    <text evidence="3">The sequence shown here is derived from an EMBL/GenBank/DDBJ whole genome shotgun (WGS) entry which is preliminary data.</text>
</comment>
<protein>
    <recommendedName>
        <fullName evidence="5">Myb-like domain-containing protein</fullName>
    </recommendedName>
</protein>
<evidence type="ECO:0000313" key="3">
    <source>
        <dbReference type="EMBL" id="KAK9749381.1"/>
    </source>
</evidence>
<dbReference type="PANTHER" id="PTHR45023">
    <property type="match status" value="1"/>
</dbReference>
<dbReference type="PANTHER" id="PTHR45023:SF4">
    <property type="entry name" value="GLYCINE-RICH PROTEIN-RELATED"/>
    <property type="match status" value="1"/>
</dbReference>
<sequence length="378" mass="43673">MDLNDPNFGNTSNSPQNQNSQSFDFDFTNCTINSQINPNAHNVPTPSYYHNPQFYPTSQDQSNFQNVQVSQNISRNLFQENQEKQKKIRKQSTPSLWSVEEDMVLMKSWCYYSCDEIKGNNQKGEGLWARVMEMYEQYRRENPDKIGKRNLDSMKGRHQRICKNVNSWVACYRKAYARKSSGMSMSDVKQEALAQYTQVNKSNFNEMTVWQEVMSNLKKWEVPTGMDMGGNQYVEEGDDIIQESEGSTKRSKTNEDGDYAIPTNPDTPTSVPTSSTISRPQGRDAAKKKRGKQKVTESSHNSEFTEEYRAMRMVREKELELSERQIQEMARLNKERDEAEKHKSYAAILNTLLTKTHLTPAQEAMVEDLTEKVMGKTF</sequence>
<feature type="coiled-coil region" evidence="1">
    <location>
        <begin position="315"/>
        <end position="342"/>
    </location>
</feature>
<gene>
    <name evidence="3" type="ORF">RND81_02G122200</name>
</gene>
<feature type="compositionally biased region" description="Low complexity" evidence="2">
    <location>
        <begin position="10"/>
        <end position="22"/>
    </location>
</feature>
<dbReference type="EMBL" id="JBDFQZ010000002">
    <property type="protein sequence ID" value="KAK9749381.1"/>
    <property type="molecule type" value="Genomic_DNA"/>
</dbReference>
<dbReference type="Proteomes" id="UP001443914">
    <property type="component" value="Unassembled WGS sequence"/>
</dbReference>
<keyword evidence="1" id="KW-0175">Coiled coil</keyword>
<evidence type="ECO:0000313" key="4">
    <source>
        <dbReference type="Proteomes" id="UP001443914"/>
    </source>
</evidence>
<feature type="region of interest" description="Disordered" evidence="2">
    <location>
        <begin position="244"/>
        <end position="306"/>
    </location>
</feature>
<name>A0AAW1MSZ0_SAPOF</name>
<evidence type="ECO:0008006" key="5">
    <source>
        <dbReference type="Google" id="ProtNLM"/>
    </source>
</evidence>
<reference evidence="3" key="1">
    <citation type="submission" date="2024-03" db="EMBL/GenBank/DDBJ databases">
        <title>WGS assembly of Saponaria officinalis var. Norfolk2.</title>
        <authorList>
            <person name="Jenkins J."/>
            <person name="Shu S."/>
            <person name="Grimwood J."/>
            <person name="Barry K."/>
            <person name="Goodstein D."/>
            <person name="Schmutz J."/>
            <person name="Leebens-Mack J."/>
            <person name="Osbourn A."/>
        </authorList>
    </citation>
    <scope>NUCLEOTIDE SEQUENCE [LARGE SCALE GENOMIC DNA]</scope>
    <source>
        <strain evidence="3">JIC</strain>
    </source>
</reference>
<evidence type="ECO:0000256" key="1">
    <source>
        <dbReference type="SAM" id="Coils"/>
    </source>
</evidence>